<dbReference type="AlphaFoldDB" id="A0A7X1TG85"/>
<comment type="caution">
    <text evidence="2">The sequence shown here is derived from an EMBL/GenBank/DDBJ whole genome shotgun (WGS) entry which is preliminary data.</text>
</comment>
<gene>
    <name evidence="2" type="ORF">GCT13_14645</name>
</gene>
<evidence type="ECO:0000313" key="3">
    <source>
        <dbReference type="Proteomes" id="UP000484381"/>
    </source>
</evidence>
<sequence>MSPVLETPPDATDAPERKATPHTAILEPDRRKDTELPSGLIPEKDAVRMAGYPGIMYLGIRGLEPLRLGDEVPYYEVAIHGTVYRGLARPVPGQSRQADTRDLKYGLARSCAQGLQVAGRTLEPSPAAMPNTPRALVRELQEVTDLSIGDIVDNAYSILNYRRHHGARYPDSMEPRGYRFRELFLMSVDADGNLKTFYETPAGVDPEKWTHFLRVLDRKECDSLRQYAVSGMVHREYGEAGTQAIREALRLRDGELRRFPPMSYVPFLELFPPEFPTLERTVGGQRR</sequence>
<dbReference type="Proteomes" id="UP000484381">
    <property type="component" value="Unassembled WGS sequence"/>
</dbReference>
<feature type="region of interest" description="Disordered" evidence="1">
    <location>
        <begin position="1"/>
        <end position="37"/>
    </location>
</feature>
<dbReference type="RefSeq" id="WP_152759180.1">
    <property type="nucleotide sequence ID" value="NZ_WHNP01000011.1"/>
</dbReference>
<reference evidence="2 3" key="1">
    <citation type="submission" date="2019-10" db="EMBL/GenBank/DDBJ databases">
        <title>Paraburkholderia sp. isolated from nodules of Mimosa pudica from Brazilian Atlantic Forest soils.</title>
        <authorList>
            <person name="Paulitsch F."/>
            <person name="Hungria M."/>
            <person name="Dall'Agnol R."/>
        </authorList>
    </citation>
    <scope>NUCLEOTIDE SEQUENCE [LARGE SCALE GENOMIC DNA]</scope>
    <source>
        <strain evidence="2 3">CNPSo 3157</strain>
    </source>
</reference>
<keyword evidence="3" id="KW-1185">Reference proteome</keyword>
<dbReference type="EMBL" id="WHNP01000011">
    <property type="protein sequence ID" value="MPW18132.1"/>
    <property type="molecule type" value="Genomic_DNA"/>
</dbReference>
<organism evidence="2 3">
    <name type="scientific">Paraburkholderia franconis</name>
    <dbReference type="NCBI Taxonomy" id="2654983"/>
    <lineage>
        <taxon>Bacteria</taxon>
        <taxon>Pseudomonadati</taxon>
        <taxon>Pseudomonadota</taxon>
        <taxon>Betaproteobacteria</taxon>
        <taxon>Burkholderiales</taxon>
        <taxon>Burkholderiaceae</taxon>
        <taxon>Paraburkholderia</taxon>
    </lineage>
</organism>
<proteinExistence type="predicted"/>
<protein>
    <submittedName>
        <fullName evidence="2">Uncharacterized protein</fullName>
    </submittedName>
</protein>
<evidence type="ECO:0000313" key="2">
    <source>
        <dbReference type="EMBL" id="MPW18132.1"/>
    </source>
</evidence>
<accession>A0A7X1TG85</accession>
<evidence type="ECO:0000256" key="1">
    <source>
        <dbReference type="SAM" id="MobiDB-lite"/>
    </source>
</evidence>
<name>A0A7X1TG85_9BURK</name>